<dbReference type="Proteomes" id="UP000827544">
    <property type="component" value="Segment"/>
</dbReference>
<keyword evidence="2" id="KW-1185">Reference proteome</keyword>
<reference evidence="1" key="1">
    <citation type="submission" date="2021-10" db="EMBL/GenBank/DDBJ databases">
        <authorList>
            <person name="Lavering E.D."/>
            <person name="James R."/>
            <person name="Fairholm J.D."/>
            <person name="Ogilvie B.H."/>
            <person name="Thurgood T.L."/>
            <person name="Robison R.A."/>
            <person name="Grose J.H."/>
        </authorList>
    </citation>
    <scope>NUCLEOTIDE SEQUENCE</scope>
</reference>
<evidence type="ECO:0000313" key="1">
    <source>
        <dbReference type="EMBL" id="UGO50983.1"/>
    </source>
</evidence>
<proteinExistence type="predicted"/>
<accession>A0AAE8YUE1</accession>
<name>A0AAE8YUE1_9CAUD</name>
<protein>
    <submittedName>
        <fullName evidence="1">Uncharacterized protein</fullName>
    </submittedName>
</protein>
<dbReference type="EMBL" id="OK499992">
    <property type="protein sequence ID" value="UGO50983.1"/>
    <property type="molecule type" value="Genomic_DNA"/>
</dbReference>
<evidence type="ECO:0000313" key="2">
    <source>
        <dbReference type="Proteomes" id="UP000827544"/>
    </source>
</evidence>
<organism evidence="1 2">
    <name type="scientific">Bacillus phage vB_BanS_Nate</name>
    <dbReference type="NCBI Taxonomy" id="2894788"/>
    <lineage>
        <taxon>Viruses</taxon>
        <taxon>Duplodnaviria</taxon>
        <taxon>Heunggongvirae</taxon>
        <taxon>Uroviricota</taxon>
        <taxon>Caudoviricetes</taxon>
        <taxon>Joanripponvirinae</taxon>
        <taxon>Natevirus</taxon>
        <taxon>Natevirus nate</taxon>
    </lineage>
</organism>
<sequence>MVRMTHRQERTKEDFINLLNEINAYRELDGQDFDFGTGLIKNDMSFGSEDAYYEMDIWSLESIIEDFDYPSYSKIKRKQRPNKHARKRKHIQKMERMRHDDNWFYPVYNNDKYNKRYYRGKRSAFLKKVSSKKIRNHKGDFNVKGNKCKRVFDFWWELE</sequence>
<gene>
    <name evidence="1" type="ORF">NATE_130</name>
</gene>